<evidence type="ECO:0000256" key="5">
    <source>
        <dbReference type="ARBA" id="ARBA00020164"/>
    </source>
</evidence>
<dbReference type="GO" id="GO:0047605">
    <property type="term" value="F:acetolactate decarboxylase activity"/>
    <property type="evidence" value="ECO:0007669"/>
    <property type="project" value="UniProtKB-UniRule"/>
</dbReference>
<dbReference type="PATRIC" id="fig|1423775.4.peg.1406"/>
<evidence type="ECO:0000256" key="1">
    <source>
        <dbReference type="ARBA" id="ARBA00001784"/>
    </source>
</evidence>
<dbReference type="eggNOG" id="COG3527">
    <property type="taxonomic scope" value="Bacteria"/>
</dbReference>
<dbReference type="EC" id="4.1.1.5" evidence="4 9"/>
<comment type="catalytic activity">
    <reaction evidence="1 9">
        <text>(2S)-2-acetolactate + H(+) = (R)-acetoin + CO2</text>
        <dbReference type="Rhea" id="RHEA:21580"/>
        <dbReference type="ChEBI" id="CHEBI:15378"/>
        <dbReference type="ChEBI" id="CHEBI:15686"/>
        <dbReference type="ChEBI" id="CHEBI:16526"/>
        <dbReference type="ChEBI" id="CHEBI:58476"/>
        <dbReference type="EC" id="4.1.1.5"/>
    </reaction>
</comment>
<dbReference type="AlphaFoldDB" id="A0A0R1K5X9"/>
<protein>
    <recommendedName>
        <fullName evidence="5 9">Alpha-acetolactate decarboxylase</fullName>
        <ecNumber evidence="4 9">4.1.1.5</ecNumber>
    </recommendedName>
</protein>
<reference evidence="10 11" key="1">
    <citation type="journal article" date="2015" name="Genome Announc.">
        <title>Expanding the biotechnology potential of lactobacilli through comparative genomics of 213 strains and associated genera.</title>
        <authorList>
            <person name="Sun Z."/>
            <person name="Harris H.M."/>
            <person name="McCann A."/>
            <person name="Guo C."/>
            <person name="Argimon S."/>
            <person name="Zhang W."/>
            <person name="Yang X."/>
            <person name="Jeffery I.B."/>
            <person name="Cooney J.C."/>
            <person name="Kagawa T.F."/>
            <person name="Liu W."/>
            <person name="Song Y."/>
            <person name="Salvetti E."/>
            <person name="Wrobel A."/>
            <person name="Rasinkangas P."/>
            <person name="Parkhill J."/>
            <person name="Rea M.C."/>
            <person name="O'Sullivan O."/>
            <person name="Ritari J."/>
            <person name="Douillard F.P."/>
            <person name="Paul Ross R."/>
            <person name="Yang R."/>
            <person name="Briner A.E."/>
            <person name="Felis G.E."/>
            <person name="de Vos W.M."/>
            <person name="Barrangou R."/>
            <person name="Klaenhammer T.R."/>
            <person name="Caufield P.W."/>
            <person name="Cui Y."/>
            <person name="Zhang H."/>
            <person name="O'Toole P.W."/>
        </authorList>
    </citation>
    <scope>NUCLEOTIDE SEQUENCE [LARGE SCALE GENOMIC DNA]</scope>
    <source>
        <strain evidence="10 11">DSM 19682</strain>
    </source>
</reference>
<gene>
    <name evidence="10" type="ORF">FD03_GL001376</name>
</gene>
<evidence type="ECO:0000256" key="8">
    <source>
        <dbReference type="ARBA" id="ARBA00023239"/>
    </source>
</evidence>
<evidence type="ECO:0000256" key="4">
    <source>
        <dbReference type="ARBA" id="ARBA00013204"/>
    </source>
</evidence>
<organism evidence="10 11">
    <name type="scientific">Companilactobacillus nodensis DSM 19682 = JCM 14932 = NBRC 107160</name>
    <dbReference type="NCBI Taxonomy" id="1423775"/>
    <lineage>
        <taxon>Bacteria</taxon>
        <taxon>Bacillati</taxon>
        <taxon>Bacillota</taxon>
        <taxon>Bacilli</taxon>
        <taxon>Lactobacillales</taxon>
        <taxon>Lactobacillaceae</taxon>
        <taxon>Companilactobacillus</taxon>
    </lineage>
</organism>
<dbReference type="OrthoDB" id="8612680at2"/>
<evidence type="ECO:0000313" key="10">
    <source>
        <dbReference type="EMBL" id="KRK79014.1"/>
    </source>
</evidence>
<evidence type="ECO:0000256" key="7">
    <source>
        <dbReference type="ARBA" id="ARBA00023061"/>
    </source>
</evidence>
<evidence type="ECO:0000256" key="2">
    <source>
        <dbReference type="ARBA" id="ARBA00005170"/>
    </source>
</evidence>
<dbReference type="PIRSF" id="PIRSF001332">
    <property type="entry name" value="Acetolac_decarb"/>
    <property type="match status" value="1"/>
</dbReference>
<dbReference type="Gene3D" id="3.30.1330.80">
    <property type="entry name" value="Hypothetical protein, similar to alpha- acetolactate decarboxylase, domain 2"/>
    <property type="match status" value="2"/>
</dbReference>
<dbReference type="GO" id="GO:0045151">
    <property type="term" value="P:acetoin biosynthetic process"/>
    <property type="evidence" value="ECO:0007669"/>
    <property type="project" value="UniProtKB-UniRule"/>
</dbReference>
<comment type="pathway">
    <text evidence="2 9">Polyol metabolism; (R,R)-butane-2,3-diol biosynthesis; (R,R)-butane-2,3-diol from pyruvate: step 2/3.</text>
</comment>
<dbReference type="EMBL" id="AZDZ01000019">
    <property type="protein sequence ID" value="KRK79014.1"/>
    <property type="molecule type" value="Genomic_DNA"/>
</dbReference>
<keyword evidence="11" id="KW-1185">Reference proteome</keyword>
<dbReference type="Pfam" id="PF03306">
    <property type="entry name" value="AAL_decarboxy"/>
    <property type="match status" value="1"/>
</dbReference>
<dbReference type="CDD" id="cd17299">
    <property type="entry name" value="acetolactate_decarboxylase"/>
    <property type="match status" value="1"/>
</dbReference>
<dbReference type="STRING" id="1423775.FD03_GL001376"/>
<keyword evidence="7 9" id="KW-0005">Acetoin biosynthesis</keyword>
<proteinExistence type="inferred from homology"/>
<evidence type="ECO:0000256" key="6">
    <source>
        <dbReference type="ARBA" id="ARBA00022793"/>
    </source>
</evidence>
<dbReference type="NCBIfam" id="TIGR01252">
    <property type="entry name" value="acetolac_decarb"/>
    <property type="match status" value="1"/>
</dbReference>
<comment type="similarity">
    <text evidence="3 9">Belongs to the alpha-acetolactate decarboxylase family.</text>
</comment>
<keyword evidence="6 9" id="KW-0210">Decarboxylase</keyword>
<keyword evidence="8 9" id="KW-0456">Lyase</keyword>
<comment type="caution">
    <text evidence="10">The sequence shown here is derived from an EMBL/GenBank/DDBJ whole genome shotgun (WGS) entry which is preliminary data.</text>
</comment>
<evidence type="ECO:0000256" key="9">
    <source>
        <dbReference type="PIRNR" id="PIRNR001332"/>
    </source>
</evidence>
<name>A0A0R1K5X9_9LACO</name>
<dbReference type="InterPro" id="IPR005128">
    <property type="entry name" value="Acetolactate_a_deCO2ase"/>
</dbReference>
<evidence type="ECO:0000313" key="11">
    <source>
        <dbReference type="Proteomes" id="UP000051248"/>
    </source>
</evidence>
<dbReference type="Proteomes" id="UP000051248">
    <property type="component" value="Unassembled WGS sequence"/>
</dbReference>
<dbReference type="PANTHER" id="PTHR35524:SF1">
    <property type="entry name" value="ALPHA-ACETOLACTATE DECARBOXYLASE"/>
    <property type="match status" value="1"/>
</dbReference>
<evidence type="ECO:0000256" key="3">
    <source>
        <dbReference type="ARBA" id="ARBA00007106"/>
    </source>
</evidence>
<dbReference type="UniPathway" id="UPA00626">
    <property type="reaction ID" value="UER00678"/>
</dbReference>
<dbReference type="SUPFAM" id="SSF117856">
    <property type="entry name" value="AF0104/ALDC/Ptd012-like"/>
    <property type="match status" value="1"/>
</dbReference>
<sequence length="237" mass="26074">MSNSNVLYQHGTLALLVPGLLDGTLTMKDLLSHGDTGIGTGEGLDGELIILDGTPYQVDSKGNVNLVDSEFTLPFANSHFADYAEMLEVEDIKRDDLQKQISETAASNNTFYSVKITGTFKNMKTRAVQKSSQPYKSLAETAEKQSIFTKDSVEGTLLSYYSPQLFDGAAVGGFHSHFMSDEHDFGGHILSFESVTGVVSFQQFDSLEQHLPTDNKDYMQHDFSQDNILDDVHNAEG</sequence>
<dbReference type="RefSeq" id="WP_025025307.1">
    <property type="nucleotide sequence ID" value="NZ_AZDZ01000019.1"/>
</dbReference>
<dbReference type="PANTHER" id="PTHR35524">
    <property type="entry name" value="ALPHA-ACETOLACTATE DECARBOXYLASE"/>
    <property type="match status" value="1"/>
</dbReference>
<accession>A0A0R1K5X9</accession>